<dbReference type="Proteomes" id="UP000215355">
    <property type="component" value="Chromosome 1"/>
</dbReference>
<keyword evidence="1" id="KW-0805">Transcription regulation</keyword>
<dbReference type="PANTHER" id="PTHR24567">
    <property type="entry name" value="CRP FAMILY TRANSCRIPTIONAL REGULATORY PROTEIN"/>
    <property type="match status" value="1"/>
</dbReference>
<dbReference type="KEGG" id="smiz:4412673_03629"/>
<dbReference type="RefSeq" id="WP_093099186.1">
    <property type="nucleotide sequence ID" value="NZ_FNGK01000004.1"/>
</dbReference>
<evidence type="ECO:0000259" key="4">
    <source>
        <dbReference type="PROSITE" id="PS50042"/>
    </source>
</evidence>
<dbReference type="InterPro" id="IPR050397">
    <property type="entry name" value="Env_Response_Regulators"/>
</dbReference>
<dbReference type="AlphaFoldDB" id="A0AAJ4XEX3"/>
<keyword evidence="3" id="KW-0804">Transcription</keyword>
<evidence type="ECO:0000256" key="2">
    <source>
        <dbReference type="ARBA" id="ARBA00023125"/>
    </source>
</evidence>
<dbReference type="GO" id="GO:0003677">
    <property type="term" value="F:DNA binding"/>
    <property type="evidence" value="ECO:0007669"/>
    <property type="project" value="UniProtKB-KW"/>
</dbReference>
<evidence type="ECO:0000313" key="5">
    <source>
        <dbReference type="EMBL" id="SNV60612.1"/>
    </source>
</evidence>
<dbReference type="GO" id="GO:0005829">
    <property type="term" value="C:cytosol"/>
    <property type="evidence" value="ECO:0007669"/>
    <property type="project" value="TreeGrafter"/>
</dbReference>
<accession>A0AAJ4XEX3</accession>
<dbReference type="CDD" id="cd00038">
    <property type="entry name" value="CAP_ED"/>
    <property type="match status" value="1"/>
</dbReference>
<reference evidence="5 6" key="1">
    <citation type="submission" date="2017-06" db="EMBL/GenBank/DDBJ databases">
        <authorList>
            <consortium name="Pathogen Informatics"/>
        </authorList>
    </citation>
    <scope>NUCLEOTIDE SEQUENCE [LARGE SCALE GENOMIC DNA]</scope>
    <source>
        <strain evidence="5 6">NCTC12149</strain>
    </source>
</reference>
<dbReference type="PROSITE" id="PS50042">
    <property type="entry name" value="CNMP_BINDING_3"/>
    <property type="match status" value="1"/>
</dbReference>
<dbReference type="SMART" id="SM00100">
    <property type="entry name" value="cNMP"/>
    <property type="match status" value="1"/>
</dbReference>
<dbReference type="Pfam" id="PF00027">
    <property type="entry name" value="cNMP_binding"/>
    <property type="match status" value="1"/>
</dbReference>
<dbReference type="InterPro" id="IPR000595">
    <property type="entry name" value="cNMP-bd_dom"/>
</dbReference>
<dbReference type="InterPro" id="IPR036390">
    <property type="entry name" value="WH_DNA-bd_sf"/>
</dbReference>
<dbReference type="SUPFAM" id="SSF51206">
    <property type="entry name" value="cAMP-binding domain-like"/>
    <property type="match status" value="1"/>
</dbReference>
<dbReference type="Pfam" id="PF13545">
    <property type="entry name" value="HTH_Crp_2"/>
    <property type="match status" value="1"/>
</dbReference>
<sequence length="207" mass="23414">MIPSELLIEKGATVKKVESAEVIFHENSPSNFYYQVISGRVRVCNFLPDGKEVLQKVVCAGEGFGEVAILDNGFHVASAIADKPCTMLKLSSSAFMEILKDYHSFMLLVTQRIARELRFKLFMTKMICSYSPEEILFHLLNKLNDENKLICGECHRLMLTRQQLANMTGLRVETIIRAMKNLEKEDKLTIVKGKVFIPSYCTGKVEG</sequence>
<dbReference type="InterPro" id="IPR014710">
    <property type="entry name" value="RmlC-like_jellyroll"/>
</dbReference>
<dbReference type="SUPFAM" id="SSF46785">
    <property type="entry name" value="Winged helix' DNA-binding domain"/>
    <property type="match status" value="1"/>
</dbReference>
<organism evidence="5 6">
    <name type="scientific">Sphingobacterium mizutaii</name>
    <dbReference type="NCBI Taxonomy" id="1010"/>
    <lineage>
        <taxon>Bacteria</taxon>
        <taxon>Pseudomonadati</taxon>
        <taxon>Bacteroidota</taxon>
        <taxon>Sphingobacteriia</taxon>
        <taxon>Sphingobacteriales</taxon>
        <taxon>Sphingobacteriaceae</taxon>
        <taxon>Sphingobacterium</taxon>
    </lineage>
</organism>
<dbReference type="PANTHER" id="PTHR24567:SF28">
    <property type="entry name" value="LISTERIOLYSIN REGULATORY PROTEIN"/>
    <property type="match status" value="1"/>
</dbReference>
<protein>
    <submittedName>
        <fullName evidence="5">Anaerobic aromatic degradation regulator</fullName>
    </submittedName>
</protein>
<keyword evidence="2" id="KW-0238">DNA-binding</keyword>
<name>A0AAJ4XEX3_9SPHI</name>
<evidence type="ECO:0000313" key="6">
    <source>
        <dbReference type="Proteomes" id="UP000215355"/>
    </source>
</evidence>
<dbReference type="Gene3D" id="2.60.120.10">
    <property type="entry name" value="Jelly Rolls"/>
    <property type="match status" value="1"/>
</dbReference>
<proteinExistence type="predicted"/>
<dbReference type="EMBL" id="LT906468">
    <property type="protein sequence ID" value="SNV60612.1"/>
    <property type="molecule type" value="Genomic_DNA"/>
</dbReference>
<evidence type="ECO:0000256" key="1">
    <source>
        <dbReference type="ARBA" id="ARBA00023015"/>
    </source>
</evidence>
<feature type="domain" description="Cyclic nucleotide-binding" evidence="4">
    <location>
        <begin position="15"/>
        <end position="99"/>
    </location>
</feature>
<dbReference type="SMART" id="SM00419">
    <property type="entry name" value="HTH_CRP"/>
    <property type="match status" value="1"/>
</dbReference>
<dbReference type="InterPro" id="IPR018490">
    <property type="entry name" value="cNMP-bd_dom_sf"/>
</dbReference>
<gene>
    <name evidence="5" type="primary">aadR</name>
    <name evidence="5" type="ORF">SAMEA4412673_03629</name>
</gene>
<dbReference type="GO" id="GO:0003700">
    <property type="term" value="F:DNA-binding transcription factor activity"/>
    <property type="evidence" value="ECO:0007669"/>
    <property type="project" value="TreeGrafter"/>
</dbReference>
<evidence type="ECO:0000256" key="3">
    <source>
        <dbReference type="ARBA" id="ARBA00023163"/>
    </source>
</evidence>
<dbReference type="PRINTS" id="PR00034">
    <property type="entry name" value="HTHCRP"/>
</dbReference>
<dbReference type="InterPro" id="IPR012318">
    <property type="entry name" value="HTH_CRP"/>
</dbReference>